<evidence type="ECO:0000256" key="1">
    <source>
        <dbReference type="SAM" id="MobiDB-lite"/>
    </source>
</evidence>
<feature type="compositionally biased region" description="Low complexity" evidence="1">
    <location>
        <begin position="80"/>
        <end position="126"/>
    </location>
</feature>
<sequence>MTALTKEMSRSGGLEEGGADSGQATAIDAKAAALGEVSYESAAVGKANCSAVSSAQLSTATTRSITSASANIMTTITARNSRSSSGSGSGSSSDDSSNNNNNNSNNSGNGNGDSSNDNDNQHNGNYSFICQQSSAIQEVCQFDFSVAYDPPGWYWDSK</sequence>
<reference evidence="2 3" key="1">
    <citation type="submission" date="2016-02" db="EMBL/GenBank/DDBJ databases">
        <title>Genome analysis of coral dinoflagellate symbionts highlights evolutionary adaptations to a symbiotic lifestyle.</title>
        <authorList>
            <person name="Aranda M."/>
            <person name="Li Y."/>
            <person name="Liew Y.J."/>
            <person name="Baumgarten S."/>
            <person name="Simakov O."/>
            <person name="Wilson M."/>
            <person name="Piel J."/>
            <person name="Ashoor H."/>
            <person name="Bougouffa S."/>
            <person name="Bajic V.B."/>
            <person name="Ryu T."/>
            <person name="Ravasi T."/>
            <person name="Bayer T."/>
            <person name="Micklem G."/>
            <person name="Kim H."/>
            <person name="Bhak J."/>
            <person name="Lajeunesse T.C."/>
            <person name="Voolstra C.R."/>
        </authorList>
    </citation>
    <scope>NUCLEOTIDE SEQUENCE [LARGE SCALE GENOMIC DNA]</scope>
    <source>
        <strain evidence="2 3">CCMP2467</strain>
    </source>
</reference>
<feature type="region of interest" description="Disordered" evidence="1">
    <location>
        <begin position="76"/>
        <end position="126"/>
    </location>
</feature>
<evidence type="ECO:0000313" key="2">
    <source>
        <dbReference type="EMBL" id="OLP79429.1"/>
    </source>
</evidence>
<protein>
    <submittedName>
        <fullName evidence="2">Uncharacterized protein</fullName>
    </submittedName>
</protein>
<gene>
    <name evidence="2" type="ORF">AK812_SmicGene40285</name>
</gene>
<evidence type="ECO:0000313" key="3">
    <source>
        <dbReference type="Proteomes" id="UP000186817"/>
    </source>
</evidence>
<name>A0A1Q9C921_SYMMI</name>
<proteinExistence type="predicted"/>
<keyword evidence="3" id="KW-1185">Reference proteome</keyword>
<dbReference type="Proteomes" id="UP000186817">
    <property type="component" value="Unassembled WGS sequence"/>
</dbReference>
<dbReference type="AlphaFoldDB" id="A0A1Q9C921"/>
<comment type="caution">
    <text evidence="2">The sequence shown here is derived from an EMBL/GenBank/DDBJ whole genome shotgun (WGS) entry which is preliminary data.</text>
</comment>
<accession>A0A1Q9C921</accession>
<feature type="region of interest" description="Disordered" evidence="1">
    <location>
        <begin position="1"/>
        <end position="22"/>
    </location>
</feature>
<organism evidence="2 3">
    <name type="scientific">Symbiodinium microadriaticum</name>
    <name type="common">Dinoflagellate</name>
    <name type="synonym">Zooxanthella microadriatica</name>
    <dbReference type="NCBI Taxonomy" id="2951"/>
    <lineage>
        <taxon>Eukaryota</taxon>
        <taxon>Sar</taxon>
        <taxon>Alveolata</taxon>
        <taxon>Dinophyceae</taxon>
        <taxon>Suessiales</taxon>
        <taxon>Symbiodiniaceae</taxon>
        <taxon>Symbiodinium</taxon>
    </lineage>
</organism>
<dbReference type="EMBL" id="LSRX01001486">
    <property type="protein sequence ID" value="OLP79429.1"/>
    <property type="molecule type" value="Genomic_DNA"/>
</dbReference>